<dbReference type="InterPro" id="IPR050608">
    <property type="entry name" value="NmrA-type/Isoflavone_red_sf"/>
</dbReference>
<dbReference type="eggNOG" id="ENOG502QPMY">
    <property type="taxonomic scope" value="Eukaryota"/>
</dbReference>
<dbReference type="AlphaFoldDB" id="W9RWD4"/>
<evidence type="ECO:0000313" key="3">
    <source>
        <dbReference type="Proteomes" id="UP000030645"/>
    </source>
</evidence>
<sequence>MLSFNDFVSLWEKKIGKTLEKTLISQKINLSRKSMGDIYDHNSLVEAIKKVDVVISSVGMEQIADQTKIIAAIKEAGNIKRFLPSEFGTDVDHIHPVEPAGTFFRNKSNIRRAIEAEGISYTFVVSYGFAGYMLPSVGDSNAKVPPKEKVKILGDGNCKVEDPRILNKILKLRPPTNILSFNEIFSLWEKKIGMTLEKIYIPEDQLLKNIQATELSPEVKYTTIDEYLDRLV</sequence>
<dbReference type="Gene3D" id="3.90.25.10">
    <property type="entry name" value="UDP-galactose 4-epimerase, domain 1"/>
    <property type="match status" value="2"/>
</dbReference>
<evidence type="ECO:0000313" key="2">
    <source>
        <dbReference type="EMBL" id="EXC14616.1"/>
    </source>
</evidence>
<organism evidence="2 3">
    <name type="scientific">Morus notabilis</name>
    <dbReference type="NCBI Taxonomy" id="981085"/>
    <lineage>
        <taxon>Eukaryota</taxon>
        <taxon>Viridiplantae</taxon>
        <taxon>Streptophyta</taxon>
        <taxon>Embryophyta</taxon>
        <taxon>Tracheophyta</taxon>
        <taxon>Spermatophyta</taxon>
        <taxon>Magnoliopsida</taxon>
        <taxon>eudicotyledons</taxon>
        <taxon>Gunneridae</taxon>
        <taxon>Pentapetalae</taxon>
        <taxon>rosids</taxon>
        <taxon>fabids</taxon>
        <taxon>Rosales</taxon>
        <taxon>Moraceae</taxon>
        <taxon>Moreae</taxon>
        <taxon>Morus</taxon>
    </lineage>
</organism>
<dbReference type="EMBL" id="KE345767">
    <property type="protein sequence ID" value="EXC14616.1"/>
    <property type="molecule type" value="Genomic_DNA"/>
</dbReference>
<keyword evidence="3" id="KW-1185">Reference proteome</keyword>
<proteinExistence type="predicted"/>
<dbReference type="PANTHER" id="PTHR43349:SF40">
    <property type="entry name" value="PHENYLCOUMARAN BENZYLIC ETHER REDUCTASE-LIKE PROTEIN FI1"/>
    <property type="match status" value="1"/>
</dbReference>
<name>W9RWD4_9ROSA</name>
<reference evidence="3" key="1">
    <citation type="submission" date="2013-01" db="EMBL/GenBank/DDBJ databases">
        <title>Draft Genome Sequence of a Mulberry Tree, Morus notabilis C.K. Schneid.</title>
        <authorList>
            <person name="He N."/>
            <person name="Zhao S."/>
        </authorList>
    </citation>
    <scope>NUCLEOTIDE SEQUENCE</scope>
</reference>
<dbReference type="Pfam" id="PF05368">
    <property type="entry name" value="NmrA"/>
    <property type="match status" value="1"/>
</dbReference>
<evidence type="ECO:0000259" key="1">
    <source>
        <dbReference type="Pfam" id="PF05368"/>
    </source>
</evidence>
<gene>
    <name evidence="2" type="ORF">L484_008534</name>
</gene>
<dbReference type="GO" id="GO:0009807">
    <property type="term" value="P:lignan biosynthetic process"/>
    <property type="evidence" value="ECO:0007669"/>
    <property type="project" value="UniProtKB-ARBA"/>
</dbReference>
<feature type="domain" description="NmrA-like" evidence="1">
    <location>
        <begin position="36"/>
        <end position="210"/>
    </location>
</feature>
<accession>W9RWD4</accession>
<dbReference type="PANTHER" id="PTHR43349">
    <property type="entry name" value="PINORESINOL REDUCTASE-RELATED"/>
    <property type="match status" value="1"/>
</dbReference>
<dbReference type="InterPro" id="IPR036291">
    <property type="entry name" value="NAD(P)-bd_dom_sf"/>
</dbReference>
<dbReference type="InterPro" id="IPR008030">
    <property type="entry name" value="NmrA-like"/>
</dbReference>
<protein>
    <recommendedName>
        <fullName evidence="1">NmrA-like domain-containing protein</fullName>
    </recommendedName>
</protein>
<dbReference type="STRING" id="981085.W9RWD4"/>
<dbReference type="Proteomes" id="UP000030645">
    <property type="component" value="Unassembled WGS sequence"/>
</dbReference>
<dbReference type="SUPFAM" id="SSF51735">
    <property type="entry name" value="NAD(P)-binding Rossmann-fold domains"/>
    <property type="match status" value="1"/>
</dbReference>